<keyword evidence="3" id="KW-1185">Reference proteome</keyword>
<keyword evidence="2" id="KW-0966">Cell projection</keyword>
<keyword evidence="2" id="KW-0969">Cilium</keyword>
<organism evidence="2 3">
    <name type="scientific">Azospirillum isscasi</name>
    <dbReference type="NCBI Taxonomy" id="3053926"/>
    <lineage>
        <taxon>Bacteria</taxon>
        <taxon>Pseudomonadati</taxon>
        <taxon>Pseudomonadota</taxon>
        <taxon>Alphaproteobacteria</taxon>
        <taxon>Rhodospirillales</taxon>
        <taxon>Azospirillaceae</taxon>
        <taxon>Azospirillum</taxon>
    </lineage>
</organism>
<evidence type="ECO:0000313" key="3">
    <source>
        <dbReference type="Proteomes" id="UP001227317"/>
    </source>
</evidence>
<protein>
    <submittedName>
        <fullName evidence="2">Flagellar hook-length control protein FliK</fullName>
    </submittedName>
</protein>
<feature type="compositionally biased region" description="Polar residues" evidence="1">
    <location>
        <begin position="1"/>
        <end position="28"/>
    </location>
</feature>
<proteinExistence type="predicted"/>
<keyword evidence="2" id="KW-0282">Flagellum</keyword>
<dbReference type="Proteomes" id="UP001227317">
    <property type="component" value="Unassembled WGS sequence"/>
</dbReference>
<accession>A0ABU0WQP0</accession>
<feature type="non-terminal residue" evidence="2">
    <location>
        <position position="86"/>
    </location>
</feature>
<dbReference type="EMBL" id="JAUJFI010000258">
    <property type="protein sequence ID" value="MDQ2106496.1"/>
    <property type="molecule type" value="Genomic_DNA"/>
</dbReference>
<reference evidence="2 3" key="1">
    <citation type="submission" date="2023-06" db="EMBL/GenBank/DDBJ databases">
        <title>Azospirillum isscasensis sp.nov, a bacterium isolated from rhizosphere soil of rice.</title>
        <authorList>
            <person name="Wang H."/>
        </authorList>
    </citation>
    <scope>NUCLEOTIDE SEQUENCE [LARGE SCALE GENOMIC DNA]</scope>
    <source>
        <strain evidence="2 3">C340-1</strain>
    </source>
</reference>
<comment type="caution">
    <text evidence="2">The sequence shown here is derived from an EMBL/GenBank/DDBJ whole genome shotgun (WGS) entry which is preliminary data.</text>
</comment>
<feature type="compositionally biased region" description="Basic and acidic residues" evidence="1">
    <location>
        <begin position="45"/>
        <end position="79"/>
    </location>
</feature>
<name>A0ABU0WQP0_9PROT</name>
<evidence type="ECO:0000256" key="1">
    <source>
        <dbReference type="SAM" id="MobiDB-lite"/>
    </source>
</evidence>
<sequence>MAIQTNTASSAFESLVRGQTASGQSTAPRSDMFASMMDRLISEAATRKRDQAQADAAALERRNAAADSDDRPAVRKAAERAQPARP</sequence>
<evidence type="ECO:0000313" key="2">
    <source>
        <dbReference type="EMBL" id="MDQ2106496.1"/>
    </source>
</evidence>
<gene>
    <name evidence="2" type="ORF">QSG27_27655</name>
</gene>
<feature type="region of interest" description="Disordered" evidence="1">
    <location>
        <begin position="1"/>
        <end position="86"/>
    </location>
</feature>